<organism evidence="1 2">
    <name type="scientific">Massarina eburnea CBS 473.64</name>
    <dbReference type="NCBI Taxonomy" id="1395130"/>
    <lineage>
        <taxon>Eukaryota</taxon>
        <taxon>Fungi</taxon>
        <taxon>Dikarya</taxon>
        <taxon>Ascomycota</taxon>
        <taxon>Pezizomycotina</taxon>
        <taxon>Dothideomycetes</taxon>
        <taxon>Pleosporomycetidae</taxon>
        <taxon>Pleosporales</taxon>
        <taxon>Massarineae</taxon>
        <taxon>Massarinaceae</taxon>
        <taxon>Massarina</taxon>
    </lineage>
</organism>
<proteinExistence type="predicted"/>
<gene>
    <name evidence="1" type="ORF">P280DRAFT_472902</name>
</gene>
<evidence type="ECO:0000313" key="1">
    <source>
        <dbReference type="EMBL" id="KAF2636689.1"/>
    </source>
</evidence>
<dbReference type="AlphaFoldDB" id="A0A6A6RM22"/>
<dbReference type="EMBL" id="MU006797">
    <property type="protein sequence ID" value="KAF2636689.1"/>
    <property type="molecule type" value="Genomic_DNA"/>
</dbReference>
<dbReference type="Proteomes" id="UP000799753">
    <property type="component" value="Unassembled WGS sequence"/>
</dbReference>
<evidence type="ECO:0000313" key="2">
    <source>
        <dbReference type="Proteomes" id="UP000799753"/>
    </source>
</evidence>
<reference evidence="1" key="1">
    <citation type="journal article" date="2020" name="Stud. Mycol.">
        <title>101 Dothideomycetes genomes: a test case for predicting lifestyles and emergence of pathogens.</title>
        <authorList>
            <person name="Haridas S."/>
            <person name="Albert R."/>
            <person name="Binder M."/>
            <person name="Bloem J."/>
            <person name="Labutti K."/>
            <person name="Salamov A."/>
            <person name="Andreopoulos B."/>
            <person name="Baker S."/>
            <person name="Barry K."/>
            <person name="Bills G."/>
            <person name="Bluhm B."/>
            <person name="Cannon C."/>
            <person name="Castanera R."/>
            <person name="Culley D."/>
            <person name="Daum C."/>
            <person name="Ezra D."/>
            <person name="Gonzalez J."/>
            <person name="Henrissat B."/>
            <person name="Kuo A."/>
            <person name="Liang C."/>
            <person name="Lipzen A."/>
            <person name="Lutzoni F."/>
            <person name="Magnuson J."/>
            <person name="Mondo S."/>
            <person name="Nolan M."/>
            <person name="Ohm R."/>
            <person name="Pangilinan J."/>
            <person name="Park H.-J."/>
            <person name="Ramirez L."/>
            <person name="Alfaro M."/>
            <person name="Sun H."/>
            <person name="Tritt A."/>
            <person name="Yoshinaga Y."/>
            <person name="Zwiers L.-H."/>
            <person name="Turgeon B."/>
            <person name="Goodwin S."/>
            <person name="Spatafora J."/>
            <person name="Crous P."/>
            <person name="Grigoriev I."/>
        </authorList>
    </citation>
    <scope>NUCLEOTIDE SEQUENCE</scope>
    <source>
        <strain evidence="1">CBS 473.64</strain>
    </source>
</reference>
<protein>
    <submittedName>
        <fullName evidence="1">Uncharacterized protein</fullName>
    </submittedName>
</protein>
<keyword evidence="2" id="KW-1185">Reference proteome</keyword>
<sequence length="262" mass="29968">MSKENPAPCRFKTALQKTLNIPDDTLSFFSEMLDVICTNEYGAARLGISVESYEKLLKGLEAREGFLDIRISHAEERSSSILVLHQGDPDPKIDQVLGRISSALSGENEGEEVIILHFFFRQDAPVEPAGSWMILRILLHQLLDSVQYIPEYKDIAALRYRGPTYYFQELQKAFYHVLDAVPQYKMVHIFVHGFGAETDYHLDSEEGERTMKFLKETVARYKEGLPVKVLLTPPLSKSMLESTDEKEKVLQPSVSCKWFKVY</sequence>
<feature type="non-terminal residue" evidence="1">
    <location>
        <position position="262"/>
    </location>
</feature>
<accession>A0A6A6RM22</accession>
<name>A0A6A6RM22_9PLEO</name>